<evidence type="ECO:0000313" key="1">
    <source>
        <dbReference type="EMBL" id="SAK87962.1"/>
    </source>
</evidence>
<dbReference type="Gene3D" id="3.10.450.50">
    <property type="match status" value="1"/>
</dbReference>
<dbReference type="SUPFAM" id="SSF54427">
    <property type="entry name" value="NTF2-like"/>
    <property type="match status" value="1"/>
</dbReference>
<dbReference type="EMBL" id="FCOJ02000064">
    <property type="protein sequence ID" value="SAK87962.1"/>
    <property type="molecule type" value="Genomic_DNA"/>
</dbReference>
<dbReference type="Proteomes" id="UP000054596">
    <property type="component" value="Unassembled WGS sequence"/>
</dbReference>
<dbReference type="InterPro" id="IPR032710">
    <property type="entry name" value="NTF2-like_dom_sf"/>
</dbReference>
<evidence type="ECO:0008006" key="3">
    <source>
        <dbReference type="Google" id="ProtNLM"/>
    </source>
</evidence>
<dbReference type="NCBIfam" id="TIGR02246">
    <property type="entry name" value="SgcJ/EcaC family oxidoreductase"/>
    <property type="match status" value="1"/>
</dbReference>
<sequence>MSSQSDDWTASARRAYFGLLDDWNRQDAVAMAVRFTERGSLVGFDGSAIDGRTCIEAHLLPIFAEHPTPRFVAKVREVRRMANGQALLLRAVAGMWPRGATELEPGLNAIQTMVLSFCDGVYRIEMFQNTPAAFHGRPEESEKLSAELREIGKPAGA</sequence>
<proteinExistence type="predicted"/>
<protein>
    <recommendedName>
        <fullName evidence="3">SnoaL-like domain-containing protein</fullName>
    </recommendedName>
</protein>
<dbReference type="RefSeq" id="WP_086973035.1">
    <property type="nucleotide sequence ID" value="NZ_FCOJ02000064.1"/>
</dbReference>
<dbReference type="InterPro" id="IPR011944">
    <property type="entry name" value="Steroid_delta5-4_isomerase"/>
</dbReference>
<accession>A0A158D012</accession>
<keyword evidence="2" id="KW-1185">Reference proteome</keyword>
<gene>
    <name evidence="1" type="ORF">AWB82_06088</name>
</gene>
<organism evidence="1 2">
    <name type="scientific">Caballeronia glebae</name>
    <dbReference type="NCBI Taxonomy" id="1777143"/>
    <lineage>
        <taxon>Bacteria</taxon>
        <taxon>Pseudomonadati</taxon>
        <taxon>Pseudomonadota</taxon>
        <taxon>Betaproteobacteria</taxon>
        <taxon>Burkholderiales</taxon>
        <taxon>Burkholderiaceae</taxon>
        <taxon>Caballeronia</taxon>
    </lineage>
</organism>
<name>A0A158D012_9BURK</name>
<comment type="caution">
    <text evidence="1">The sequence shown here is derived from an EMBL/GenBank/DDBJ whole genome shotgun (WGS) entry which is preliminary data.</text>
</comment>
<reference evidence="1" key="1">
    <citation type="submission" date="2016-01" db="EMBL/GenBank/DDBJ databases">
        <authorList>
            <person name="Peeters C."/>
        </authorList>
    </citation>
    <scope>NUCLEOTIDE SEQUENCE [LARGE SCALE GENOMIC DNA]</scope>
    <source>
        <strain evidence="1">LMG 29325</strain>
    </source>
</reference>
<dbReference type="AlphaFoldDB" id="A0A158D012"/>
<dbReference type="STRING" id="1777143.AWB82_06088"/>
<dbReference type="OrthoDB" id="9803476at2"/>
<evidence type="ECO:0000313" key="2">
    <source>
        <dbReference type="Proteomes" id="UP000054596"/>
    </source>
</evidence>